<gene>
    <name evidence="1" type="ORF">SAMN04488700_1807</name>
</gene>
<proteinExistence type="predicted"/>
<organism evidence="1 2">
    <name type="scientific">Carnobacterium iners</name>
    <dbReference type="NCBI Taxonomy" id="1073423"/>
    <lineage>
        <taxon>Bacteria</taxon>
        <taxon>Bacillati</taxon>
        <taxon>Bacillota</taxon>
        <taxon>Bacilli</taxon>
        <taxon>Lactobacillales</taxon>
        <taxon>Carnobacteriaceae</taxon>
        <taxon>Carnobacterium</taxon>
    </lineage>
</organism>
<evidence type="ECO:0000313" key="2">
    <source>
        <dbReference type="Proteomes" id="UP000193435"/>
    </source>
</evidence>
<protein>
    <submittedName>
        <fullName evidence="1">Uncharacterized protein</fullName>
    </submittedName>
</protein>
<evidence type="ECO:0000313" key="1">
    <source>
        <dbReference type="EMBL" id="SMH35550.1"/>
    </source>
</evidence>
<dbReference type="EMBL" id="FXBJ01000002">
    <property type="protein sequence ID" value="SMH35550.1"/>
    <property type="molecule type" value="Genomic_DNA"/>
</dbReference>
<name>A0A1X7NE72_9LACT</name>
<reference evidence="1 2" key="1">
    <citation type="submission" date="2017-04" db="EMBL/GenBank/DDBJ databases">
        <authorList>
            <person name="Afonso C.L."/>
            <person name="Miller P.J."/>
            <person name="Scott M.A."/>
            <person name="Spackman E."/>
            <person name="Goraichik I."/>
            <person name="Dimitrov K.M."/>
            <person name="Suarez D.L."/>
            <person name="Swayne D.E."/>
        </authorList>
    </citation>
    <scope>NUCLEOTIDE SEQUENCE [LARGE SCALE GENOMIC DNA]</scope>
    <source>
        <strain evidence="1 2">LMG26642</strain>
    </source>
</reference>
<keyword evidence="2" id="KW-1185">Reference proteome</keyword>
<accession>A0A1X7NE72</accession>
<sequence>MDFIFQLVKEPAKQIICWLQVSRIICLKAFIQEKEAVRSFYSNSNSTNISSKFSIDSVFSIYSTHDL</sequence>
<dbReference type="AlphaFoldDB" id="A0A1X7NE72"/>
<dbReference type="Proteomes" id="UP000193435">
    <property type="component" value="Unassembled WGS sequence"/>
</dbReference>